<dbReference type="InterPro" id="IPR026082">
    <property type="entry name" value="ABCA"/>
</dbReference>
<organism evidence="12 13">
    <name type="scientific">Hirsutella minnesotensis 3608</name>
    <dbReference type="NCBI Taxonomy" id="1043627"/>
    <lineage>
        <taxon>Eukaryota</taxon>
        <taxon>Fungi</taxon>
        <taxon>Dikarya</taxon>
        <taxon>Ascomycota</taxon>
        <taxon>Pezizomycotina</taxon>
        <taxon>Sordariomycetes</taxon>
        <taxon>Hypocreomycetidae</taxon>
        <taxon>Hypocreales</taxon>
        <taxon>Ophiocordycipitaceae</taxon>
        <taxon>Hirsutella</taxon>
    </lineage>
</organism>
<feature type="transmembrane region" description="Helical" evidence="10">
    <location>
        <begin position="1150"/>
        <end position="1167"/>
    </location>
</feature>
<reference evidence="12 13" key="1">
    <citation type="journal article" date="2014" name="Genome Biol. Evol.">
        <title>Comparative genomics and transcriptomics analyses reveal divergent lifestyle features of nematode endoparasitic fungus Hirsutella minnesotensis.</title>
        <authorList>
            <person name="Lai Y."/>
            <person name="Liu K."/>
            <person name="Zhang X."/>
            <person name="Zhang X."/>
            <person name="Li K."/>
            <person name="Wang N."/>
            <person name="Shu C."/>
            <person name="Wu Y."/>
            <person name="Wang C."/>
            <person name="Bushley K.E."/>
            <person name="Xiang M."/>
            <person name="Liu X."/>
        </authorList>
    </citation>
    <scope>NUCLEOTIDE SEQUENCE [LARGE SCALE GENOMIC DNA]</scope>
    <source>
        <strain evidence="12 13">3608</strain>
    </source>
</reference>
<evidence type="ECO:0000256" key="8">
    <source>
        <dbReference type="ARBA" id="ARBA00022989"/>
    </source>
</evidence>
<evidence type="ECO:0000256" key="9">
    <source>
        <dbReference type="ARBA" id="ARBA00023136"/>
    </source>
</evidence>
<dbReference type="CDD" id="cd03263">
    <property type="entry name" value="ABC_subfamily_A"/>
    <property type="match status" value="2"/>
</dbReference>
<dbReference type="InterPro" id="IPR003593">
    <property type="entry name" value="AAA+_ATPase"/>
</dbReference>
<comment type="similarity">
    <text evidence="2">Belongs to the ABC transporter superfamily. ABCA family.</text>
</comment>
<dbReference type="PANTHER" id="PTHR19229">
    <property type="entry name" value="ATP-BINDING CASSETTE TRANSPORTER SUBFAMILY A ABCA"/>
    <property type="match status" value="1"/>
</dbReference>
<dbReference type="GO" id="GO:0005319">
    <property type="term" value="F:lipid transporter activity"/>
    <property type="evidence" value="ECO:0007669"/>
    <property type="project" value="TreeGrafter"/>
</dbReference>
<dbReference type="EMBL" id="KQ030544">
    <property type="protein sequence ID" value="KJZ72665.1"/>
    <property type="molecule type" value="Genomic_DNA"/>
</dbReference>
<comment type="subcellular location">
    <subcellularLocation>
        <location evidence="1">Membrane</location>
        <topology evidence="1">Multi-pass membrane protein</topology>
    </subcellularLocation>
</comment>
<evidence type="ECO:0000256" key="2">
    <source>
        <dbReference type="ARBA" id="ARBA00008869"/>
    </source>
</evidence>
<feature type="transmembrane region" description="Helical" evidence="10">
    <location>
        <begin position="295"/>
        <end position="314"/>
    </location>
</feature>
<evidence type="ECO:0000313" key="13">
    <source>
        <dbReference type="Proteomes" id="UP000054481"/>
    </source>
</evidence>
<feature type="transmembrane region" description="Helical" evidence="10">
    <location>
        <begin position="785"/>
        <end position="804"/>
    </location>
</feature>
<keyword evidence="3" id="KW-0813">Transport</keyword>
<feature type="transmembrane region" description="Helical" evidence="10">
    <location>
        <begin position="960"/>
        <end position="982"/>
    </location>
</feature>
<feature type="transmembrane region" description="Helical" evidence="10">
    <location>
        <begin position="30"/>
        <end position="50"/>
    </location>
</feature>
<feature type="transmembrane region" description="Helical" evidence="10">
    <location>
        <begin position="1035"/>
        <end position="1057"/>
    </location>
</feature>
<keyword evidence="8 10" id="KW-1133">Transmembrane helix</keyword>
<dbReference type="Proteomes" id="UP000054481">
    <property type="component" value="Unassembled WGS sequence"/>
</dbReference>
<keyword evidence="9 10" id="KW-0472">Membrane</keyword>
<evidence type="ECO:0000256" key="5">
    <source>
        <dbReference type="ARBA" id="ARBA00022737"/>
    </source>
</evidence>
<feature type="domain" description="ABC transporter" evidence="11">
    <location>
        <begin position="447"/>
        <end position="679"/>
    </location>
</feature>
<evidence type="ECO:0000256" key="10">
    <source>
        <dbReference type="SAM" id="Phobius"/>
    </source>
</evidence>
<evidence type="ECO:0000256" key="3">
    <source>
        <dbReference type="ARBA" id="ARBA00022448"/>
    </source>
</evidence>
<dbReference type="SUPFAM" id="SSF52540">
    <property type="entry name" value="P-loop containing nucleoside triphosphate hydrolases"/>
    <property type="match status" value="2"/>
</dbReference>
<evidence type="ECO:0000256" key="7">
    <source>
        <dbReference type="ARBA" id="ARBA00022840"/>
    </source>
</evidence>
<feature type="transmembrane region" description="Helical" evidence="10">
    <location>
        <begin position="1003"/>
        <end position="1029"/>
    </location>
</feature>
<feature type="transmembrane region" description="Helical" evidence="10">
    <location>
        <begin position="1064"/>
        <end position="1087"/>
    </location>
</feature>
<dbReference type="PROSITE" id="PS00211">
    <property type="entry name" value="ABC_TRANSPORTER_1"/>
    <property type="match status" value="2"/>
</dbReference>
<dbReference type="GO" id="GO:0140359">
    <property type="term" value="F:ABC-type transporter activity"/>
    <property type="evidence" value="ECO:0007669"/>
    <property type="project" value="InterPro"/>
</dbReference>
<dbReference type="Pfam" id="PF12698">
    <property type="entry name" value="ABC2_membrane_3"/>
    <property type="match status" value="1"/>
</dbReference>
<dbReference type="Pfam" id="PF00005">
    <property type="entry name" value="ABC_tran"/>
    <property type="match status" value="2"/>
</dbReference>
<keyword evidence="13" id="KW-1185">Reference proteome</keyword>
<dbReference type="SMART" id="SM00382">
    <property type="entry name" value="AAA"/>
    <property type="match status" value="2"/>
</dbReference>
<feature type="transmembrane region" description="Helical" evidence="10">
    <location>
        <begin position="321"/>
        <end position="340"/>
    </location>
</feature>
<dbReference type="InterPro" id="IPR027417">
    <property type="entry name" value="P-loop_NTPase"/>
</dbReference>
<feature type="transmembrane region" description="Helical" evidence="10">
    <location>
        <begin position="225"/>
        <end position="245"/>
    </location>
</feature>
<keyword evidence="4 10" id="KW-0812">Transmembrane</keyword>
<evidence type="ECO:0000256" key="1">
    <source>
        <dbReference type="ARBA" id="ARBA00004141"/>
    </source>
</evidence>
<feature type="domain" description="ABC transporter" evidence="11">
    <location>
        <begin position="1212"/>
        <end position="1435"/>
    </location>
</feature>
<gene>
    <name evidence="12" type="ORF">HIM_08024</name>
</gene>
<keyword evidence="7" id="KW-0067">ATP-binding</keyword>
<dbReference type="InterPro" id="IPR003439">
    <property type="entry name" value="ABC_transporter-like_ATP-bd"/>
</dbReference>
<keyword evidence="6" id="KW-0547">Nucleotide-binding</keyword>
<accession>A0A0F7ZMV6</accession>
<feature type="transmembrane region" description="Helical" evidence="10">
    <location>
        <begin position="399"/>
        <end position="422"/>
    </location>
</feature>
<proteinExistence type="inferred from homology"/>
<evidence type="ECO:0000256" key="4">
    <source>
        <dbReference type="ARBA" id="ARBA00022692"/>
    </source>
</evidence>
<dbReference type="InterPro" id="IPR017871">
    <property type="entry name" value="ABC_transporter-like_CS"/>
</dbReference>
<dbReference type="GO" id="GO:0005524">
    <property type="term" value="F:ATP binding"/>
    <property type="evidence" value="ECO:0007669"/>
    <property type="project" value="UniProtKB-KW"/>
</dbReference>
<dbReference type="GO" id="GO:0016020">
    <property type="term" value="C:membrane"/>
    <property type="evidence" value="ECO:0007669"/>
    <property type="project" value="UniProtKB-SubCell"/>
</dbReference>
<dbReference type="InterPro" id="IPR013525">
    <property type="entry name" value="ABC2_TM"/>
</dbReference>
<dbReference type="Gene3D" id="3.40.50.300">
    <property type="entry name" value="P-loop containing nucleotide triphosphate hydrolases"/>
    <property type="match status" value="2"/>
</dbReference>
<dbReference type="PANTHER" id="PTHR19229:SF36">
    <property type="entry name" value="ATP-BINDING CASSETTE SUB-FAMILY A MEMBER 2"/>
    <property type="match status" value="1"/>
</dbReference>
<dbReference type="GO" id="GO:0016887">
    <property type="term" value="F:ATP hydrolysis activity"/>
    <property type="evidence" value="ECO:0007669"/>
    <property type="project" value="InterPro"/>
</dbReference>
<name>A0A0F7ZMV6_9HYPO</name>
<dbReference type="OrthoDB" id="8061355at2759"/>
<evidence type="ECO:0000256" key="6">
    <source>
        <dbReference type="ARBA" id="ARBA00022741"/>
    </source>
</evidence>
<evidence type="ECO:0000313" key="12">
    <source>
        <dbReference type="EMBL" id="KJZ72665.1"/>
    </source>
</evidence>
<dbReference type="PROSITE" id="PS50893">
    <property type="entry name" value="ABC_TRANSPORTER_2"/>
    <property type="match status" value="2"/>
</dbReference>
<evidence type="ECO:0000259" key="11">
    <source>
        <dbReference type="PROSITE" id="PS50893"/>
    </source>
</evidence>
<protein>
    <recommendedName>
        <fullName evidence="11">ABC transporter domain-containing protein</fullName>
    </recommendedName>
</protein>
<sequence>MALSNVGQLVRQTRALFVKNLLVVVARRPLGFLLLTYGIPLAILSVFLSIPSFLTSTSKFGVGSPVPIANFADTVHGKVVIIRPPNLGPDVDRVIDTLIKPLDRGMVQILQHEQDLEKACLANLRGVSDCHAAVSFRDSPETKVPVENPASRSNSTHTWQYVVRADPASRSAPFDALKHKSDQENLYLPLQLAVNNAIANSTIIPDVFTFTTESQEEQDSSTRKFNALLIGQTYTFALVVCYYLIAYRITAFITAERESGMSQLVGAEAALQPRESCLGCSSLTSPAYRASLPPVSFLLGLAINNSAVFAAAFFKKSRVSAVYVVGALLLISIGAQDFILQDDPPPSVAGGYLLSLLFPSANHVFFAQRMCLWEVAGKGADLLTSPPSLYDTGSTGYDAAPAALLGLLALQIIVYPVLALLVERGMHGIDFRKRSFVEGPSSSSAVAETFDLKKKFVPNILERVFCCGTRKSVTAVDGVSLQGHKGQILCLVGPNGSGKTTTLHMISGFITPTDGSIKLNAAPSQIGVCPQRNTFWEELTVKEHISIWSQLKAGRESPKELEELASACELAKKRGSAAKTLSGGQKRKLQLACMFVGDSSICLVDECTSGLDPLSRRSIWEILLRQRSRRSIVFTTHFLDEVDVLADHIVILSKGKIRCQGAAAELKHRFGGGYKVLAPLSSTKFGVPYPSAVHQDSRVYTVPDSHSAAELSAQLEEAGVSDVAINGPQVEDVFLNVANEDGLTACDSPDSAAKPTYELTSGRIVSFWTQVGVLFRKRLTILRRFWWPYLYVLALPLIITPFLGTELLRGYAQPSCASLDPFIDEPAPSSLYYHDGCESCPKLAVAPPSARETVRGLVEKRSRLVGGVNASSINAFAVVQDGRKQWIDYVTANTKQTQGAVFMGSEREAPAIGFCMYPYGENSGNEILSLYSQMQSNVEILSAQGTFARPTQTVDNPGTLYAIFFTLLQAIYPAAFALYPAIEKARKVRALQYANGVRRGPLWVAYGLFDLMFVAVLAFAITAMISIQVTWNGPAWIMLPILILYGVAATLLGYVVAHFTSGPLTAFLTTAGIGMLMYIIVAIAFSVGSAFASSAQMDGIDLALTYGLNIVLPIGNVFRSMLLGLNVGQRGCKDGQPAAPGSTHAFGGPILYLVIQVAILLAAIIWLEGDKAIFRRRGKTSVDRDSEKTIATTSPEVQDETTRVENSETDLFRALHVSKSFGSNQALDNVTLGLPEGDVMALLGPNGAGKSTLVNIIQSELSADSGQALLKGEDVRTRAAQRYLGICPQYDALDVMNTRDHLMFYAKIKGIQGVKENVDHVMSELDLTPHAATLASKLSGGNKRKLSLAIALMGTPPVMVLDEPTSAMDAVAKRCFWRLIRKITPNRSVLLTTHSMEEADALATRAAIISRSILAVGTTRALREKHSNHYHVSLVLASAPDSPPEDMERARDWVLAHVPGAALERDMLGGQVRFAVPATLSVVRENKVDDEDGAAHGRRGFFKLC</sequence>
<keyword evidence="5" id="KW-0677">Repeat</keyword>